<evidence type="ECO:0000313" key="2">
    <source>
        <dbReference type="Ensembl" id="ENSOANP00000053162.1"/>
    </source>
</evidence>
<reference evidence="2" key="2">
    <citation type="submission" date="2025-08" db="UniProtKB">
        <authorList>
            <consortium name="Ensembl"/>
        </authorList>
    </citation>
    <scope>IDENTIFICATION</scope>
    <source>
        <strain evidence="2">Glennie</strain>
    </source>
</reference>
<dbReference type="PANTHER" id="PTHR12356:SF18">
    <property type="entry name" value="NUDC DOMAIN-CONTAINING PROTEIN 2"/>
    <property type="match status" value="1"/>
</dbReference>
<reference evidence="2" key="3">
    <citation type="submission" date="2025-09" db="UniProtKB">
        <authorList>
            <consortium name="Ensembl"/>
        </authorList>
    </citation>
    <scope>IDENTIFICATION</scope>
    <source>
        <strain evidence="2">Glennie</strain>
    </source>
</reference>
<dbReference type="GO" id="GO:0005737">
    <property type="term" value="C:cytoplasm"/>
    <property type="evidence" value="ECO:0000318"/>
    <property type="project" value="GO_Central"/>
</dbReference>
<dbReference type="Bgee" id="ENSOANG00000049000">
    <property type="expression patterns" value="Expressed in fibroblast and 8 other cell types or tissues"/>
</dbReference>
<dbReference type="GO" id="GO:0006457">
    <property type="term" value="P:protein folding"/>
    <property type="evidence" value="ECO:0000318"/>
    <property type="project" value="GO_Central"/>
</dbReference>
<feature type="compositionally biased region" description="Pro residues" evidence="1">
    <location>
        <begin position="150"/>
        <end position="159"/>
    </location>
</feature>
<protein>
    <recommendedName>
        <fullName evidence="4">CS domain-containing protein</fullName>
    </recommendedName>
</protein>
<dbReference type="InterPro" id="IPR037898">
    <property type="entry name" value="NudC_fam"/>
</dbReference>
<sequence>MTLYLPQRLEQCLAQSQRLTNTVITIIIDKHFTSLSLSDLICAAGMKTASPTWDDVMTLSLPQRLEQRLAQNPRLRNTVIRLIRAQQEIPRSPILPLLRPKHVPAASLNRFNGALEKDMSDGTDPGGLCEPLRSLPPSLPSPVKFKRSGPGPPRRPQPIPARAASGHAQTPPGAARKRAPEVTSGGPGPRPPEAPFSGSFRPSAPGERVVNGGAGFPPLSRGGRARGSWRWGPGAPRFRPGVKPASARRAGGRLRRQERGKLFDSTIADEGTWTLEDRKMVRIVLTKTKRDAGNCWSSLLENEYVADPWVQDQMQKKLTLERFQNENPGFDFSGAEISGNYSKGGPDFSSLGK</sequence>
<evidence type="ECO:0000313" key="3">
    <source>
        <dbReference type="Proteomes" id="UP000002279"/>
    </source>
</evidence>
<accession>A0A6I8PGR9</accession>
<dbReference type="AlphaFoldDB" id="A0A6I8PGR9"/>
<organism evidence="2 3">
    <name type="scientific">Ornithorhynchus anatinus</name>
    <name type="common">Duckbill platypus</name>
    <dbReference type="NCBI Taxonomy" id="9258"/>
    <lineage>
        <taxon>Eukaryota</taxon>
        <taxon>Metazoa</taxon>
        <taxon>Chordata</taxon>
        <taxon>Craniata</taxon>
        <taxon>Vertebrata</taxon>
        <taxon>Euteleostomi</taxon>
        <taxon>Mammalia</taxon>
        <taxon>Monotremata</taxon>
        <taxon>Ornithorhynchidae</taxon>
        <taxon>Ornithorhynchus</taxon>
    </lineage>
</organism>
<evidence type="ECO:0008006" key="4">
    <source>
        <dbReference type="Google" id="ProtNLM"/>
    </source>
</evidence>
<dbReference type="FunFam" id="1.20.5.740:FF:000001">
    <property type="entry name" value="nudC domain-containing protein 2"/>
    <property type="match status" value="1"/>
</dbReference>
<keyword evidence="3" id="KW-1185">Reference proteome</keyword>
<name>A0A6I8PGR9_ORNAN</name>
<dbReference type="GO" id="GO:0051082">
    <property type="term" value="F:unfolded protein binding"/>
    <property type="evidence" value="ECO:0000318"/>
    <property type="project" value="GO_Central"/>
</dbReference>
<dbReference type="InterPro" id="IPR008978">
    <property type="entry name" value="HSP20-like_chaperone"/>
</dbReference>
<dbReference type="Ensembl" id="ENSOANT00000054068.1">
    <property type="protein sequence ID" value="ENSOANP00000053162.1"/>
    <property type="gene ID" value="ENSOANG00000049000.1"/>
</dbReference>
<dbReference type="Gene3D" id="1.20.5.740">
    <property type="entry name" value="Single helix bin"/>
    <property type="match status" value="1"/>
</dbReference>
<dbReference type="Proteomes" id="UP000002279">
    <property type="component" value="Chromosome X1"/>
</dbReference>
<dbReference type="InParanoid" id="A0A6I8PGR9"/>
<feature type="region of interest" description="Disordered" evidence="1">
    <location>
        <begin position="331"/>
        <end position="353"/>
    </location>
</feature>
<dbReference type="SUPFAM" id="SSF49764">
    <property type="entry name" value="HSP20-like chaperones"/>
    <property type="match status" value="1"/>
</dbReference>
<reference evidence="2 3" key="1">
    <citation type="journal article" date="2008" name="Nature">
        <title>Genome analysis of the platypus reveals unique signatures of evolution.</title>
        <authorList>
            <person name="Warren W.C."/>
            <person name="Hillier L.W."/>
            <person name="Marshall Graves J.A."/>
            <person name="Birney E."/>
            <person name="Ponting C.P."/>
            <person name="Grutzner F."/>
            <person name="Belov K."/>
            <person name="Miller W."/>
            <person name="Clarke L."/>
            <person name="Chinwalla A.T."/>
            <person name="Yang S.P."/>
            <person name="Heger A."/>
            <person name="Locke D.P."/>
            <person name="Miethke P."/>
            <person name="Waters P.D."/>
            <person name="Veyrunes F."/>
            <person name="Fulton L."/>
            <person name="Fulton B."/>
            <person name="Graves T."/>
            <person name="Wallis J."/>
            <person name="Puente X.S."/>
            <person name="Lopez-Otin C."/>
            <person name="Ordonez G.R."/>
            <person name="Eichler E.E."/>
            <person name="Chen L."/>
            <person name="Cheng Z."/>
            <person name="Deakin J.E."/>
            <person name="Alsop A."/>
            <person name="Thompson K."/>
            <person name="Kirby P."/>
            <person name="Papenfuss A.T."/>
            <person name="Wakefield M.J."/>
            <person name="Olender T."/>
            <person name="Lancet D."/>
            <person name="Huttley G.A."/>
            <person name="Smit A.F."/>
            <person name="Pask A."/>
            <person name="Temple-Smith P."/>
            <person name="Batzer M.A."/>
            <person name="Walker J.A."/>
            <person name="Konkel M.K."/>
            <person name="Harris R.S."/>
            <person name="Whittington C.M."/>
            <person name="Wong E.S."/>
            <person name="Gemmell N.J."/>
            <person name="Buschiazzo E."/>
            <person name="Vargas Jentzsch I.M."/>
            <person name="Merkel A."/>
            <person name="Schmitz J."/>
            <person name="Zemann A."/>
            <person name="Churakov G."/>
            <person name="Kriegs J.O."/>
            <person name="Brosius J."/>
            <person name="Murchison E.P."/>
            <person name="Sachidanandam R."/>
            <person name="Smith C."/>
            <person name="Hannon G.J."/>
            <person name="Tsend-Ayush E."/>
            <person name="McMillan D."/>
            <person name="Attenborough R."/>
            <person name="Rens W."/>
            <person name="Ferguson-Smith M."/>
            <person name="Lefevre C.M."/>
            <person name="Sharp J.A."/>
            <person name="Nicholas K.R."/>
            <person name="Ray D.A."/>
            <person name="Kube M."/>
            <person name="Reinhardt R."/>
            <person name="Pringle T.H."/>
            <person name="Taylor J."/>
            <person name="Jones R.C."/>
            <person name="Nixon B."/>
            <person name="Dacheux J.L."/>
            <person name="Niwa H."/>
            <person name="Sekita Y."/>
            <person name="Huang X."/>
            <person name="Stark A."/>
            <person name="Kheradpour P."/>
            <person name="Kellis M."/>
            <person name="Flicek P."/>
            <person name="Chen Y."/>
            <person name="Webber C."/>
            <person name="Hardison R."/>
            <person name="Nelson J."/>
            <person name="Hallsworth-Pepin K."/>
            <person name="Delehaunty K."/>
            <person name="Markovic C."/>
            <person name="Minx P."/>
            <person name="Feng Y."/>
            <person name="Kremitzki C."/>
            <person name="Mitreva M."/>
            <person name="Glasscock J."/>
            <person name="Wylie T."/>
            <person name="Wohldmann P."/>
            <person name="Thiru P."/>
            <person name="Nhan M.N."/>
            <person name="Pohl C.S."/>
            <person name="Smith S.M."/>
            <person name="Hou S."/>
            <person name="Nefedov M."/>
            <person name="de Jong P.J."/>
            <person name="Renfree M.B."/>
            <person name="Mardis E.R."/>
            <person name="Wilson R.K."/>
        </authorList>
    </citation>
    <scope>NUCLEOTIDE SEQUENCE [LARGE SCALE GENOMIC DNA]</scope>
    <source>
        <strain evidence="2 3">Glennie</strain>
    </source>
</reference>
<dbReference type="GeneTree" id="ENSGT00390000001644"/>
<proteinExistence type="predicted"/>
<evidence type="ECO:0000256" key="1">
    <source>
        <dbReference type="SAM" id="MobiDB-lite"/>
    </source>
</evidence>
<feature type="compositionally biased region" description="Low complexity" evidence="1">
    <location>
        <begin position="220"/>
        <end position="235"/>
    </location>
</feature>
<feature type="region of interest" description="Disordered" evidence="1">
    <location>
        <begin position="115"/>
        <end position="245"/>
    </location>
</feature>
<dbReference type="PANTHER" id="PTHR12356">
    <property type="entry name" value="NUCLEAR MOVEMENT PROTEIN NUDC"/>
    <property type="match status" value="1"/>
</dbReference>